<dbReference type="InterPro" id="IPR006273">
    <property type="entry name" value="Orotate_PRibTrfase_bac"/>
</dbReference>
<dbReference type="GO" id="GO:0004588">
    <property type="term" value="F:orotate phosphoribosyltransferase activity"/>
    <property type="evidence" value="ECO:0007669"/>
    <property type="project" value="UniProtKB-UniRule"/>
</dbReference>
<proteinExistence type="inferred from homology"/>
<comment type="caution">
    <text evidence="9">The sequence shown here is derived from an EMBL/GenBank/DDBJ whole genome shotgun (WGS) entry which is preliminary data.</text>
</comment>
<comment type="cofactor">
    <cofactor evidence="7">
        <name>Mg(2+)</name>
        <dbReference type="ChEBI" id="CHEBI:18420"/>
    </cofactor>
</comment>
<dbReference type="UniPathway" id="UPA00070">
    <property type="reaction ID" value="UER00119"/>
</dbReference>
<feature type="binding site" evidence="7">
    <location>
        <position position="116"/>
    </location>
    <ligand>
        <name>orotate</name>
        <dbReference type="ChEBI" id="CHEBI:30839"/>
    </ligand>
</feature>
<keyword evidence="4 7" id="KW-0808">Transferase</keyword>
<dbReference type="SUPFAM" id="SSF53271">
    <property type="entry name" value="PRTase-like"/>
    <property type="match status" value="1"/>
</dbReference>
<evidence type="ECO:0000313" key="10">
    <source>
        <dbReference type="Proteomes" id="UP000215215"/>
    </source>
</evidence>
<dbReference type="InterPro" id="IPR000836">
    <property type="entry name" value="PRTase_dom"/>
</dbReference>
<sequence>MIDIEKMFKEIGVIKEGHFLLHSGLHSGIYFEKFRLIEHPEYAIPLFELLASQFEGEPIDTVAGPTTGGSIIAFEVARVLRKRCIIAEKVEGGRDFLRGFGLKPDENILVVDDVLTTGASVKDVISAIKRYNANPYAVGVLIDRSNEIPDFGIPLYSVYRKRVENFNPEDCPLCKLGVPLTKPGGV</sequence>
<dbReference type="CDD" id="cd06223">
    <property type="entry name" value="PRTases_typeI"/>
    <property type="match status" value="1"/>
</dbReference>
<comment type="subunit">
    <text evidence="7">Homodimer.</text>
</comment>
<evidence type="ECO:0000256" key="2">
    <source>
        <dbReference type="ARBA" id="ARBA00011971"/>
    </source>
</evidence>
<name>A0A235BYK4_UNCW3</name>
<dbReference type="Gene3D" id="3.40.50.2020">
    <property type="match status" value="1"/>
</dbReference>
<dbReference type="GO" id="GO:0019856">
    <property type="term" value="P:pyrimidine nucleobase biosynthetic process"/>
    <property type="evidence" value="ECO:0007669"/>
    <property type="project" value="InterPro"/>
</dbReference>
<dbReference type="NCBIfam" id="TIGR01367">
    <property type="entry name" value="pyrE_Therm"/>
    <property type="match status" value="1"/>
</dbReference>
<feature type="binding site" evidence="7">
    <location>
        <position position="144"/>
    </location>
    <ligand>
        <name>orotate</name>
        <dbReference type="ChEBI" id="CHEBI:30839"/>
    </ligand>
</feature>
<evidence type="ECO:0000256" key="5">
    <source>
        <dbReference type="ARBA" id="ARBA00022842"/>
    </source>
</evidence>
<feature type="binding site" description="in other chain" evidence="7">
    <location>
        <position position="89"/>
    </location>
    <ligand>
        <name>5-phospho-alpha-D-ribose 1-diphosphate</name>
        <dbReference type="ChEBI" id="CHEBI:58017"/>
        <note>ligand shared between dimeric partners</note>
    </ligand>
</feature>
<dbReference type="AlphaFoldDB" id="A0A235BYK4"/>
<keyword evidence="6 7" id="KW-0665">Pyrimidine biosynthesis</keyword>
<dbReference type="Pfam" id="PF00156">
    <property type="entry name" value="Pribosyltran"/>
    <property type="match status" value="1"/>
</dbReference>
<gene>
    <name evidence="7" type="primary">pyrE</name>
    <name evidence="9" type="ORF">CH333_01315</name>
</gene>
<organism evidence="9 10">
    <name type="scientific">candidate division WOR-3 bacterium JGI_Cruoil_03_44_89</name>
    <dbReference type="NCBI Taxonomy" id="1973748"/>
    <lineage>
        <taxon>Bacteria</taxon>
        <taxon>Bacteria division WOR-3</taxon>
    </lineage>
</organism>
<evidence type="ECO:0000256" key="3">
    <source>
        <dbReference type="ARBA" id="ARBA00022676"/>
    </source>
</evidence>
<comment type="similarity">
    <text evidence="7">Belongs to the purine/pyrimidine phosphoribosyltransferase family. PyrE subfamily.</text>
</comment>
<comment type="function">
    <text evidence="7">Catalyzes the transfer of a ribosyl phosphate group from 5-phosphoribose 1-diphosphate to orotate, leading to the formation of orotidine monophosphate (OMP).</text>
</comment>
<dbReference type="PANTHER" id="PTHR19278">
    <property type="entry name" value="OROTATE PHOSPHORIBOSYLTRANSFERASE"/>
    <property type="match status" value="1"/>
</dbReference>
<dbReference type="EMBL" id="NOZQ01000025">
    <property type="protein sequence ID" value="OYD17294.1"/>
    <property type="molecule type" value="Genomic_DNA"/>
</dbReference>
<comment type="catalytic activity">
    <reaction evidence="7">
        <text>orotidine 5'-phosphate + diphosphate = orotate + 5-phospho-alpha-D-ribose 1-diphosphate</text>
        <dbReference type="Rhea" id="RHEA:10380"/>
        <dbReference type="ChEBI" id="CHEBI:30839"/>
        <dbReference type="ChEBI" id="CHEBI:33019"/>
        <dbReference type="ChEBI" id="CHEBI:57538"/>
        <dbReference type="ChEBI" id="CHEBI:58017"/>
        <dbReference type="EC" id="2.4.2.10"/>
    </reaction>
</comment>
<dbReference type="HAMAP" id="MF_01208">
    <property type="entry name" value="PyrE"/>
    <property type="match status" value="1"/>
</dbReference>
<comment type="pathway">
    <text evidence="1 7">Pyrimidine metabolism; UMP biosynthesis via de novo pathway; UMP from orotate: step 1/2.</text>
</comment>
<feature type="domain" description="Phosphoribosyltransferase" evidence="8">
    <location>
        <begin position="57"/>
        <end position="145"/>
    </location>
</feature>
<dbReference type="GO" id="GO:0044205">
    <property type="term" value="P:'de novo' UMP biosynthetic process"/>
    <property type="evidence" value="ECO:0007669"/>
    <property type="project" value="UniProtKB-UniRule"/>
</dbReference>
<evidence type="ECO:0000256" key="1">
    <source>
        <dbReference type="ARBA" id="ARBA00004889"/>
    </source>
</evidence>
<dbReference type="Proteomes" id="UP000215215">
    <property type="component" value="Unassembled WGS sequence"/>
</dbReference>
<accession>A0A235BYK4</accession>
<evidence type="ECO:0000256" key="7">
    <source>
        <dbReference type="HAMAP-Rule" id="MF_01208"/>
    </source>
</evidence>
<evidence type="ECO:0000259" key="8">
    <source>
        <dbReference type="Pfam" id="PF00156"/>
    </source>
</evidence>
<dbReference type="EC" id="2.4.2.10" evidence="2 7"/>
<dbReference type="GO" id="GO:0000287">
    <property type="term" value="F:magnesium ion binding"/>
    <property type="evidence" value="ECO:0007669"/>
    <property type="project" value="UniProtKB-UniRule"/>
</dbReference>
<comment type="caution">
    <text evidence="7">Lacks conserved residue(s) required for the propagation of feature annotation.</text>
</comment>
<feature type="binding site" description="in other chain" evidence="7">
    <location>
        <begin position="112"/>
        <end position="120"/>
    </location>
    <ligand>
        <name>5-phospho-alpha-D-ribose 1-diphosphate</name>
        <dbReference type="ChEBI" id="CHEBI:58017"/>
        <note>ligand shared between dimeric partners</note>
    </ligand>
</feature>
<evidence type="ECO:0000256" key="4">
    <source>
        <dbReference type="ARBA" id="ARBA00022679"/>
    </source>
</evidence>
<dbReference type="InterPro" id="IPR023031">
    <property type="entry name" value="OPRT"/>
</dbReference>
<evidence type="ECO:0000313" key="9">
    <source>
        <dbReference type="EMBL" id="OYD17294.1"/>
    </source>
</evidence>
<reference evidence="9 10" key="1">
    <citation type="submission" date="2017-07" db="EMBL/GenBank/DDBJ databases">
        <title>Recovery of genomes from metagenomes via a dereplication, aggregation, and scoring strategy.</title>
        <authorList>
            <person name="Sieber C.M."/>
            <person name="Probst A.J."/>
            <person name="Sharrar A."/>
            <person name="Thomas B.C."/>
            <person name="Hess M."/>
            <person name="Tringe S.G."/>
            <person name="Banfield J.F."/>
        </authorList>
    </citation>
    <scope>NUCLEOTIDE SEQUENCE [LARGE SCALE GENOMIC DNA]</scope>
    <source>
        <strain evidence="9">JGI_Cruoil_03_44_89</strain>
    </source>
</reference>
<protein>
    <recommendedName>
        <fullName evidence="2 7">Orotate phosphoribosyltransferase</fullName>
        <shortName evidence="7">OPRT</shortName>
        <shortName evidence="7">OPRTase</shortName>
        <ecNumber evidence="2 7">2.4.2.10</ecNumber>
    </recommendedName>
</protein>
<dbReference type="PANTHER" id="PTHR19278:SF9">
    <property type="entry name" value="URIDINE 5'-MONOPHOSPHATE SYNTHASE"/>
    <property type="match status" value="1"/>
</dbReference>
<dbReference type="InterPro" id="IPR029057">
    <property type="entry name" value="PRTase-like"/>
</dbReference>
<evidence type="ECO:0000256" key="6">
    <source>
        <dbReference type="ARBA" id="ARBA00022975"/>
    </source>
</evidence>
<keyword evidence="3 7" id="KW-0328">Glycosyltransferase</keyword>
<keyword evidence="5 7" id="KW-0460">Magnesium</keyword>